<dbReference type="GO" id="GO:0016042">
    <property type="term" value="P:lipid catabolic process"/>
    <property type="evidence" value="ECO:0007669"/>
    <property type="project" value="UniProtKB-UniRule"/>
</dbReference>
<dbReference type="GO" id="GO:0016787">
    <property type="term" value="F:hydrolase activity"/>
    <property type="evidence" value="ECO:0007669"/>
    <property type="project" value="UniProtKB-UniRule"/>
</dbReference>
<dbReference type="InterPro" id="IPR016035">
    <property type="entry name" value="Acyl_Trfase/lysoPLipase"/>
</dbReference>
<keyword evidence="2" id="KW-0378">Hydrolase</keyword>
<protein>
    <recommendedName>
        <fullName evidence="5">PNPLA domain-containing protein</fullName>
    </recommendedName>
</protein>
<gene>
    <name evidence="6" type="ORF">E6K78_07525</name>
</gene>
<feature type="region of interest" description="Disordered" evidence="3">
    <location>
        <begin position="183"/>
        <end position="202"/>
    </location>
</feature>
<feature type="region of interest" description="Disordered" evidence="3">
    <location>
        <begin position="1"/>
        <end position="20"/>
    </location>
</feature>
<evidence type="ECO:0000259" key="5">
    <source>
        <dbReference type="PROSITE" id="PS51635"/>
    </source>
</evidence>
<dbReference type="Proteomes" id="UP000316609">
    <property type="component" value="Unassembled WGS sequence"/>
</dbReference>
<name>A0A538TP99_UNCEI</name>
<feature type="domain" description="PNPLA" evidence="5">
    <location>
        <begin position="89"/>
        <end position="474"/>
    </location>
</feature>
<comment type="caution">
    <text evidence="2">Lacks conserved residue(s) required for the propagation of feature annotation.</text>
</comment>
<feature type="short sequence motif" description="GXSXG" evidence="2">
    <location>
        <begin position="119"/>
        <end position="123"/>
    </location>
</feature>
<proteinExistence type="predicted"/>
<accession>A0A538TP99</accession>
<evidence type="ECO:0000313" key="6">
    <source>
        <dbReference type="EMBL" id="TMQ65469.1"/>
    </source>
</evidence>
<organism evidence="6 7">
    <name type="scientific">Eiseniibacteriota bacterium</name>
    <dbReference type="NCBI Taxonomy" id="2212470"/>
    <lineage>
        <taxon>Bacteria</taxon>
        <taxon>Candidatus Eiseniibacteriota</taxon>
    </lineage>
</organism>
<feature type="transmembrane region" description="Helical" evidence="4">
    <location>
        <begin position="260"/>
        <end position="285"/>
    </location>
</feature>
<evidence type="ECO:0000256" key="3">
    <source>
        <dbReference type="SAM" id="MobiDB-lite"/>
    </source>
</evidence>
<evidence type="ECO:0000256" key="2">
    <source>
        <dbReference type="PROSITE-ProRule" id="PRU01161"/>
    </source>
</evidence>
<keyword evidence="4" id="KW-0812">Transmembrane</keyword>
<dbReference type="PROSITE" id="PS51635">
    <property type="entry name" value="PNPLA"/>
    <property type="match status" value="1"/>
</dbReference>
<reference evidence="6 7" key="1">
    <citation type="journal article" date="2019" name="Nat. Microbiol.">
        <title>Mediterranean grassland soil C-N compound turnover is dependent on rainfall and depth, and is mediated by genomically divergent microorganisms.</title>
        <authorList>
            <person name="Diamond S."/>
            <person name="Andeer P.F."/>
            <person name="Li Z."/>
            <person name="Crits-Christoph A."/>
            <person name="Burstein D."/>
            <person name="Anantharaman K."/>
            <person name="Lane K.R."/>
            <person name="Thomas B.C."/>
            <person name="Pan C."/>
            <person name="Northen T.R."/>
            <person name="Banfield J.F."/>
        </authorList>
    </citation>
    <scope>NUCLEOTIDE SEQUENCE [LARGE SCALE GENOMIC DNA]</scope>
    <source>
        <strain evidence="6">WS_8</strain>
    </source>
</reference>
<dbReference type="InterPro" id="IPR002641">
    <property type="entry name" value="PNPLA_dom"/>
</dbReference>
<keyword evidence="2" id="KW-0442">Lipid degradation</keyword>
<sequence length="728" mass="79668">MGSPVMPPTSEWSCAPPRSCSPSRETRAWRAAHGPASRSISSGCESGGCWDTCGRFAMSGWSTNGARMTSPELGHAPSSFLKPRDECDLVMKGGLTSAIAYPPAVLELATRYRFRNIGGASAGAIAAALVAAAEYARANGGFERLRELNEYLADPGNVLRLFQPSGDTRPAFAALLALMEGPRPPIVEPRGTSSSDSEQRGPSAAGRLVTWLHRGCRVATAYGRHDLLVTGGLTLLIGCGGFLVARLAALGAGARESAALLWGVGSALGLGILGYVIVASVRLLALLFRGVPRHSFGICTGLTQGRPEAPALTEWLADEIDRVAGLEPGHRPLTIGDLADRGIRLQMVTTNLSLAQPHLLPFETRLIFSRREIGRLFPPRIVQHLWDKGEPAEFSSGTEPKDCCFLPPARDLPAVFCARLSLSFPVLISAVPLWTRGSKLSSHGGAPPQDRHGLQRNWFSDGGISSNFPLHFFDRWLPTRPGFGIDLTEMPDHAFRLRAGQRGTDAEPPTRGRVLSERYISAVDASDEPEPSQVEDVVLLRANQTMYPEWSEIDGLLDFLSAIWETSHSSHENMLMQLPGFRDRVVRVRFATGEGGLNLSMSHAAVASIRDKGERAGKKLAQEFSFDDHRWVRFRVLMAELERHLVQLASAYREARYDRLIACACARPYDRPEAWREEAERRMTELIDLVRAWEREGPGLEARGGDGVAFFAQEEPRPRPTLRIVPRV</sequence>
<dbReference type="AlphaFoldDB" id="A0A538TP99"/>
<evidence type="ECO:0000313" key="7">
    <source>
        <dbReference type="Proteomes" id="UP000316609"/>
    </source>
</evidence>
<feature type="active site" description="Proton acceptor" evidence="2">
    <location>
        <position position="461"/>
    </location>
</feature>
<evidence type="ECO:0000256" key="1">
    <source>
        <dbReference type="ARBA" id="ARBA00023098"/>
    </source>
</evidence>
<feature type="short sequence motif" description="DGA/G" evidence="2">
    <location>
        <begin position="461"/>
        <end position="463"/>
    </location>
</feature>
<evidence type="ECO:0000256" key="4">
    <source>
        <dbReference type="SAM" id="Phobius"/>
    </source>
</evidence>
<keyword evidence="1 2" id="KW-0443">Lipid metabolism</keyword>
<keyword evidence="4" id="KW-0472">Membrane</keyword>
<keyword evidence="4" id="KW-1133">Transmembrane helix</keyword>
<comment type="caution">
    <text evidence="6">The sequence shown here is derived from an EMBL/GenBank/DDBJ whole genome shotgun (WGS) entry which is preliminary data.</text>
</comment>
<feature type="transmembrane region" description="Helical" evidence="4">
    <location>
        <begin position="227"/>
        <end position="248"/>
    </location>
</feature>
<dbReference type="SUPFAM" id="SSF52151">
    <property type="entry name" value="FabD/lysophospholipase-like"/>
    <property type="match status" value="1"/>
</dbReference>
<dbReference type="Gene3D" id="3.40.1090.10">
    <property type="entry name" value="Cytosolic phospholipase A2 catalytic domain"/>
    <property type="match status" value="1"/>
</dbReference>
<dbReference type="EMBL" id="VBOY01000070">
    <property type="protein sequence ID" value="TMQ65469.1"/>
    <property type="molecule type" value="Genomic_DNA"/>
</dbReference>
<feature type="active site" description="Nucleophile" evidence="2">
    <location>
        <position position="121"/>
    </location>
</feature>